<gene>
    <name evidence="3" type="ordered locus">BTH_I2258</name>
</gene>
<dbReference type="HOGENOM" id="CLU_089210_1_0_4"/>
<evidence type="ECO:0000259" key="2">
    <source>
        <dbReference type="Pfam" id="PF07879"/>
    </source>
</evidence>
<dbReference type="Proteomes" id="UP000001930">
    <property type="component" value="Chromosome I"/>
</dbReference>
<dbReference type="NCBIfam" id="TIGR01848">
    <property type="entry name" value="PHA_reg_PhaR"/>
    <property type="match status" value="1"/>
</dbReference>
<accession>Q2SWC0</accession>
<dbReference type="InterPro" id="IPR012909">
    <property type="entry name" value="PHA_DNA-bd_N"/>
</dbReference>
<dbReference type="GO" id="GO:0006355">
    <property type="term" value="P:regulation of DNA-templated transcription"/>
    <property type="evidence" value="ECO:0007669"/>
    <property type="project" value="InterPro"/>
</dbReference>
<reference evidence="3 4" key="1">
    <citation type="journal article" date="2005" name="BMC Genomics">
        <title>Bacterial genome adaptation to niches: divergence of the potential virulence genes in three Burkholderia species of different survival strategies.</title>
        <authorList>
            <person name="Kim H.S."/>
            <person name="Schell M.A."/>
            <person name="Yu Y."/>
            <person name="Ulrich R.L."/>
            <person name="Sarria S.H."/>
            <person name="Nierman W.C."/>
            <person name="DeShazer D."/>
        </authorList>
    </citation>
    <scope>NUCLEOTIDE SEQUENCE [LARGE SCALE GENOMIC DNA]</scope>
    <source>
        <strain evidence="4">ATCC 700388 / DSM 13276 / CCUG 48851 / CIP 106301 / E264</strain>
    </source>
</reference>
<feature type="domain" description="PHA accumulation regulator DNA-binding N-terminal" evidence="2">
    <location>
        <begin position="55"/>
        <end position="114"/>
    </location>
</feature>
<dbReference type="InterPro" id="IPR010134">
    <property type="entry name" value="PHA_reg_PhaR"/>
</dbReference>
<proteinExistence type="predicted"/>
<feature type="domain" description="PHB accumulation regulatory" evidence="1">
    <location>
        <begin position="170"/>
        <end position="209"/>
    </location>
</feature>
<dbReference type="KEGG" id="bte:BTH_I2258"/>
<sequence length="234" mass="26807">MRPDGACRPAVWVGCSGNARFARGRARVRRRAPSLRASGAQRRYMTTTKKTGERLIKKYPNRRLYDTETSTYITLTDVKQLVLDQEDFKVIDAKSSEDLTRSILLQIILEEESGGVPMFSSSMLSQIIRFYGHAMQGMMGTYLEKNIQAFIDIQSKLADQSKNLYENNAMNPEVWSQFMNMQAPMMQGMMTSYIEQSKNMFVQMQEQMQNQAKTMFSSFPFKPAMPPGSEPEKK</sequence>
<organism evidence="3 4">
    <name type="scientific">Burkholderia thailandensis (strain ATCC 700388 / DSM 13276 / CCUG 48851 / CIP 106301 / E264)</name>
    <dbReference type="NCBI Taxonomy" id="271848"/>
    <lineage>
        <taxon>Bacteria</taxon>
        <taxon>Pseudomonadati</taxon>
        <taxon>Pseudomonadota</taxon>
        <taxon>Betaproteobacteria</taxon>
        <taxon>Burkholderiales</taxon>
        <taxon>Burkholderiaceae</taxon>
        <taxon>Burkholderia</taxon>
        <taxon>pseudomallei group</taxon>
    </lineage>
</organism>
<dbReference type="Pfam" id="PF05233">
    <property type="entry name" value="PHB_acc"/>
    <property type="match status" value="2"/>
</dbReference>
<dbReference type="AlphaFoldDB" id="Q2SWC0"/>
<evidence type="ECO:0000313" key="4">
    <source>
        <dbReference type="Proteomes" id="UP000001930"/>
    </source>
</evidence>
<dbReference type="EMBL" id="CP000086">
    <property type="protein sequence ID" value="ABC36470.1"/>
    <property type="molecule type" value="Genomic_DNA"/>
</dbReference>
<evidence type="ECO:0000313" key="3">
    <source>
        <dbReference type="EMBL" id="ABC36470.1"/>
    </source>
</evidence>
<dbReference type="InterPro" id="IPR007897">
    <property type="entry name" value="PHB_accumulat"/>
</dbReference>
<protein>
    <submittedName>
        <fullName evidence="3">Polyhydroxyalkanoate synthesis repressor PhaR</fullName>
    </submittedName>
</protein>
<keyword evidence="4" id="KW-1185">Reference proteome</keyword>
<feature type="domain" description="PHB accumulation regulatory" evidence="1">
    <location>
        <begin position="119"/>
        <end position="157"/>
    </location>
</feature>
<evidence type="ECO:0000259" key="1">
    <source>
        <dbReference type="Pfam" id="PF05233"/>
    </source>
</evidence>
<name>Q2SWC0_BURTA</name>
<dbReference type="Pfam" id="PF07879">
    <property type="entry name" value="PHB_acc_N"/>
    <property type="match status" value="1"/>
</dbReference>